<protein>
    <submittedName>
        <fullName evidence="1">Uncharacterized protein</fullName>
    </submittedName>
</protein>
<evidence type="ECO:0000313" key="1">
    <source>
        <dbReference type="EMBL" id="KKQ23426.1"/>
    </source>
</evidence>
<dbReference type="EMBL" id="LBSR01000001">
    <property type="protein sequence ID" value="KKQ23426.1"/>
    <property type="molecule type" value="Genomic_DNA"/>
</dbReference>
<evidence type="ECO:0000313" key="2">
    <source>
        <dbReference type="Proteomes" id="UP000034044"/>
    </source>
</evidence>
<sequence length="74" mass="8325">MRFVTFVIMAALVVVSAIMLVNSAVEEDRAECLRLQKQAEEFRLGLFYITPAQKAQCDELKIAVKAPVREGIVR</sequence>
<gene>
    <name evidence="1" type="ORF">US36_C0001G0035</name>
</gene>
<dbReference type="AlphaFoldDB" id="A0A0G0J5B2"/>
<dbReference type="Proteomes" id="UP000034044">
    <property type="component" value="Unassembled WGS sequence"/>
</dbReference>
<proteinExistence type="predicted"/>
<reference evidence="1 2" key="1">
    <citation type="journal article" date="2015" name="Nature">
        <title>rRNA introns, odd ribosomes, and small enigmatic genomes across a large radiation of phyla.</title>
        <authorList>
            <person name="Brown C.T."/>
            <person name="Hug L.A."/>
            <person name="Thomas B.C."/>
            <person name="Sharon I."/>
            <person name="Castelle C.J."/>
            <person name="Singh A."/>
            <person name="Wilkins M.J."/>
            <person name="Williams K.H."/>
            <person name="Banfield J.F."/>
        </authorList>
    </citation>
    <scope>NUCLEOTIDE SEQUENCE [LARGE SCALE GENOMIC DNA]</scope>
</reference>
<accession>A0A0G0J5B2</accession>
<comment type="caution">
    <text evidence="1">The sequence shown here is derived from an EMBL/GenBank/DDBJ whole genome shotgun (WGS) entry which is preliminary data.</text>
</comment>
<name>A0A0G0J5B2_9BACT</name>
<dbReference type="PATRIC" id="fig|1619010.3.peg.34"/>
<organism evidence="1 2">
    <name type="scientific">Candidatus Wolfebacteria bacterium GW2011_GWC1_37_10</name>
    <dbReference type="NCBI Taxonomy" id="1619010"/>
    <lineage>
        <taxon>Bacteria</taxon>
        <taxon>Candidatus Wolfeibacteriota</taxon>
    </lineage>
</organism>